<sequence length="137" mass="15620">MTGDKLAKAFGFLLMVVVVCSKQIPEEQHSTYPATDEAHFTSHEYHDEDVFNVGERSIRAAARPLEYPGGTTNNNKQVTFHMNYDAQIANRNQLPRDVRTDLDRFMGSITANQFLLRMRGHWPIHLRGISALTCKGW</sequence>
<protein>
    <submittedName>
        <fullName evidence="1">Uncharacterized protein</fullName>
    </submittedName>
</protein>
<organism evidence="1 2">
    <name type="scientific">Paramuricea clavata</name>
    <name type="common">Red gorgonian</name>
    <name type="synonym">Violescent sea-whip</name>
    <dbReference type="NCBI Taxonomy" id="317549"/>
    <lineage>
        <taxon>Eukaryota</taxon>
        <taxon>Metazoa</taxon>
        <taxon>Cnidaria</taxon>
        <taxon>Anthozoa</taxon>
        <taxon>Octocorallia</taxon>
        <taxon>Malacalcyonacea</taxon>
        <taxon>Plexauridae</taxon>
        <taxon>Paramuricea</taxon>
    </lineage>
</organism>
<evidence type="ECO:0000313" key="2">
    <source>
        <dbReference type="Proteomes" id="UP001152795"/>
    </source>
</evidence>
<proteinExistence type="predicted"/>
<comment type="caution">
    <text evidence="1">The sequence shown here is derived from an EMBL/GenBank/DDBJ whole genome shotgun (WGS) entry which is preliminary data.</text>
</comment>
<dbReference type="Proteomes" id="UP001152795">
    <property type="component" value="Unassembled WGS sequence"/>
</dbReference>
<dbReference type="AlphaFoldDB" id="A0A6S7L0N1"/>
<dbReference type="EMBL" id="CACRXK020019138">
    <property type="protein sequence ID" value="CAB4033313.1"/>
    <property type="molecule type" value="Genomic_DNA"/>
</dbReference>
<name>A0A6S7L0N1_PARCT</name>
<accession>A0A6S7L0N1</accession>
<reference evidence="1" key="1">
    <citation type="submission" date="2020-04" db="EMBL/GenBank/DDBJ databases">
        <authorList>
            <person name="Alioto T."/>
            <person name="Alioto T."/>
            <person name="Gomez Garrido J."/>
        </authorList>
    </citation>
    <scope>NUCLEOTIDE SEQUENCE</scope>
    <source>
        <strain evidence="1">A484AB</strain>
    </source>
</reference>
<keyword evidence="2" id="KW-1185">Reference proteome</keyword>
<evidence type="ECO:0000313" key="1">
    <source>
        <dbReference type="EMBL" id="CAB4033313.1"/>
    </source>
</evidence>
<gene>
    <name evidence="1" type="ORF">PACLA_8A019289</name>
</gene>